<comment type="catalytic activity">
    <reaction evidence="3">
        <text>dTDP-4-amino-4,6-dideoxy-alpha-D-galactose + acetyl-CoA = dTDP-4-acetamido-4,6-dideoxy-alpha-D-galactose + CoA + H(+)</text>
        <dbReference type="Rhea" id="RHEA:34443"/>
        <dbReference type="ChEBI" id="CHEBI:15378"/>
        <dbReference type="ChEBI" id="CHEBI:57287"/>
        <dbReference type="ChEBI" id="CHEBI:57288"/>
        <dbReference type="ChEBI" id="CHEBI:68492"/>
        <dbReference type="ChEBI" id="CHEBI:68493"/>
        <dbReference type="EC" id="2.3.1.210"/>
    </reaction>
</comment>
<evidence type="ECO:0000313" key="7">
    <source>
        <dbReference type="Proteomes" id="UP000192722"/>
    </source>
</evidence>
<comment type="function">
    <text evidence="3">Catalyzes the acetylation of dTDP-fucosamine (dTDP-4-amino-4,6-dideoxy-D-galactose) to dTDP-Fuc4NAc, which is utilized in the biosynthesis of the enterobacterial common antigen (ECA).</text>
</comment>
<evidence type="ECO:0000313" key="5">
    <source>
        <dbReference type="EMBL" id="MBF6639715.1"/>
    </source>
</evidence>
<dbReference type="HAMAP" id="MF_02027">
    <property type="entry name" value="WecD_RffC"/>
    <property type="match status" value="1"/>
</dbReference>
<name>A0AA40X728_9GAMM</name>
<comment type="similarity">
    <text evidence="3">Belongs to the WecD family.</text>
</comment>
<dbReference type="PROSITE" id="PS51186">
    <property type="entry name" value="GNAT"/>
    <property type="match status" value="1"/>
</dbReference>
<keyword evidence="2 3" id="KW-0012">Acyltransferase</keyword>
<feature type="active site" description="Proton donor" evidence="3">
    <location>
        <position position="219"/>
    </location>
</feature>
<accession>A0AA40X728</accession>
<feature type="domain" description="N-acetyltransferase" evidence="4">
    <location>
        <begin position="88"/>
        <end position="235"/>
    </location>
</feature>
<organism evidence="5 8">
    <name type="scientific">Rouxiella silvae</name>
    <dbReference type="NCBI Taxonomy" id="1646373"/>
    <lineage>
        <taxon>Bacteria</taxon>
        <taxon>Pseudomonadati</taxon>
        <taxon>Pseudomonadota</taxon>
        <taxon>Gammaproteobacteria</taxon>
        <taxon>Enterobacterales</taxon>
        <taxon>Yersiniaceae</taxon>
        <taxon>Rouxiella</taxon>
    </lineage>
</organism>
<comment type="caution">
    <text evidence="5">The sequence shown here is derived from an EMBL/GenBank/DDBJ whole genome shotgun (WGS) entry which is preliminary data.</text>
</comment>
<evidence type="ECO:0000256" key="3">
    <source>
        <dbReference type="HAMAP-Rule" id="MF_02027"/>
    </source>
</evidence>
<dbReference type="PANTHER" id="PTHR43877:SF2">
    <property type="entry name" value="AMINOALKYLPHOSPHONATE N-ACETYLTRANSFERASE-RELATED"/>
    <property type="match status" value="1"/>
</dbReference>
<keyword evidence="7" id="KW-1185">Reference proteome</keyword>
<dbReference type="InterPro" id="IPR012752">
    <property type="entry name" value="AcTrfase_WecD"/>
</dbReference>
<evidence type="ECO:0000313" key="8">
    <source>
        <dbReference type="Proteomes" id="UP000705283"/>
    </source>
</evidence>
<dbReference type="GO" id="GO:0009246">
    <property type="term" value="P:enterobacterial common antigen biosynthetic process"/>
    <property type="evidence" value="ECO:0007669"/>
    <property type="project" value="UniProtKB-UniRule"/>
</dbReference>
<sequence length="235" mass="25987">MNDNLIRGHLEYLQWESDFFFRPSAKLTLDPAAHTVTRSALSVYPLVQVKVSADQTDSLDALYQLGFHLVEGEIDFSLDVNSAELSPSQHQLASERDIARVSLLAGSAFQLSRFRAPWYQARDSGRFYALWAEKAILGTFDTHCLTLNAPEGQLLGFITLRTVEPRVARVGLLAVEPQATGRGVGKQLINAARHWCAERGIGQLNVATQTGNIAALNLYRASGGVLSHSAYWLYR</sequence>
<dbReference type="Proteomes" id="UP000705283">
    <property type="component" value="Unassembled WGS sequence"/>
</dbReference>
<dbReference type="InterPro" id="IPR000182">
    <property type="entry name" value="GNAT_dom"/>
</dbReference>
<comment type="subunit">
    <text evidence="3">Homodimer.</text>
</comment>
<reference evidence="6" key="1">
    <citation type="submission" date="2016-12" db="EMBL/GenBank/DDBJ databases">
        <authorList>
            <person name="Le Fleche-Mateos A."/>
        </authorList>
    </citation>
    <scope>NUCLEOTIDE SEQUENCE</scope>
    <source>
        <strain evidence="6">213</strain>
    </source>
</reference>
<reference evidence="5" key="4">
    <citation type="submission" date="2022-09" db="EMBL/GenBank/DDBJ databases">
        <title>Rouxiella aceris sp. nov., isolated from tree sap and emended description of the genus Rhouxiella.</title>
        <authorList>
            <person name="Kim I.S."/>
        </authorList>
    </citation>
    <scope>NUCLEOTIDE SEQUENCE</scope>
    <source>
        <strain evidence="5">SAP-2</strain>
    </source>
</reference>
<evidence type="ECO:0000313" key="6">
    <source>
        <dbReference type="EMBL" id="ORJ22635.1"/>
    </source>
</evidence>
<dbReference type="Proteomes" id="UP000192722">
    <property type="component" value="Unassembled WGS sequence"/>
</dbReference>
<dbReference type="InterPro" id="IPR016181">
    <property type="entry name" value="Acyl_CoA_acyltransferase"/>
</dbReference>
<dbReference type="GO" id="GO:0008080">
    <property type="term" value="F:N-acetyltransferase activity"/>
    <property type="evidence" value="ECO:0007669"/>
    <property type="project" value="InterPro"/>
</dbReference>
<reference evidence="6 7" key="2">
    <citation type="journal article" date="2017" name="Int. J. Syst. Evol. Microbiol.">
        <title>Rouxiella badensis sp. nov. and Rouxiella silvae sp. nov. isolated from peat bog soil in Germany and emendation of the genus description.</title>
        <authorList>
            <person name="Le Fleche-Mateos A."/>
            <person name="Kugler J.H."/>
            <person name="Hansen S.H."/>
            <person name="Syldatk C."/>
            <person name="Hausmann R."/>
            <person name="Lomprez F."/>
            <person name="Vandenbogaert M."/>
            <person name="Manuguerra J.C."/>
            <person name="Grimont P.A."/>
        </authorList>
    </citation>
    <scope>NUCLEOTIDE SEQUENCE [LARGE SCALE GENOMIC DNA]</scope>
    <source>
        <strain evidence="6 7">213</strain>
    </source>
</reference>
<evidence type="ECO:0000256" key="1">
    <source>
        <dbReference type="ARBA" id="ARBA00022679"/>
    </source>
</evidence>
<dbReference type="SUPFAM" id="SSF55729">
    <property type="entry name" value="Acyl-CoA N-acyltransferases (Nat)"/>
    <property type="match status" value="1"/>
</dbReference>
<dbReference type="RefSeq" id="WP_084982256.1">
    <property type="nucleotide sequence ID" value="NZ_CBCSCF010000013.1"/>
</dbReference>
<dbReference type="EMBL" id="JADMKS010000013">
    <property type="protein sequence ID" value="MBF6639715.1"/>
    <property type="molecule type" value="Genomic_DNA"/>
</dbReference>
<gene>
    <name evidence="5" type="primary">rffC</name>
    <name evidence="3 5" type="synonym">wecD</name>
    <name evidence="6" type="ORF">BS639_03345</name>
    <name evidence="5" type="ORF">ITX54_23905</name>
</gene>
<dbReference type="AlphaFoldDB" id="A0AA40X728"/>
<evidence type="ECO:0000256" key="2">
    <source>
        <dbReference type="ARBA" id="ARBA00023315"/>
    </source>
</evidence>
<feature type="binding site" evidence="3">
    <location>
        <position position="212"/>
    </location>
    <ligand>
        <name>acetyl-CoA</name>
        <dbReference type="ChEBI" id="CHEBI:57288"/>
    </ligand>
</feature>
<keyword evidence="1 3" id="KW-0808">Transferase</keyword>
<protein>
    <recommendedName>
        <fullName evidence="3">dTDP-fucosamine acetyltransferase</fullName>
        <ecNumber evidence="3">2.3.1.210</ecNumber>
    </recommendedName>
    <alternativeName>
        <fullName evidence="3">TDP-fucosamine acetyltransferase</fullName>
    </alternativeName>
    <alternativeName>
        <fullName evidence="3">dTDP-4-amino-4,6-dideoxy-D-galactose acyltransferase</fullName>
    </alternativeName>
</protein>
<dbReference type="NCBIfam" id="TIGR02382">
    <property type="entry name" value="wecD_rffC"/>
    <property type="match status" value="1"/>
</dbReference>
<comment type="caution">
    <text evidence="3">Lacks conserved residue(s) required for the propagation of feature annotation.</text>
</comment>
<dbReference type="NCBIfam" id="NF008212">
    <property type="entry name" value="PRK10975.1"/>
    <property type="match status" value="1"/>
</dbReference>
<dbReference type="EC" id="2.3.1.210" evidence="3"/>
<evidence type="ECO:0000259" key="4">
    <source>
        <dbReference type="PROSITE" id="PS51186"/>
    </source>
</evidence>
<dbReference type="EMBL" id="MRWD01000005">
    <property type="protein sequence ID" value="ORJ22635.1"/>
    <property type="molecule type" value="Genomic_DNA"/>
</dbReference>
<proteinExistence type="inferred from homology"/>
<reference evidence="5" key="3">
    <citation type="submission" date="2020-11" db="EMBL/GenBank/DDBJ databases">
        <authorList>
            <person name="Lee S.D."/>
        </authorList>
    </citation>
    <scope>NUCLEOTIDE SEQUENCE</scope>
    <source>
        <strain evidence="5">SAP-2</strain>
    </source>
</reference>
<dbReference type="Pfam" id="PF00583">
    <property type="entry name" value="Acetyltransf_1"/>
    <property type="match status" value="1"/>
</dbReference>
<dbReference type="Gene3D" id="3.40.630.30">
    <property type="match status" value="1"/>
</dbReference>
<dbReference type="PANTHER" id="PTHR43877">
    <property type="entry name" value="AMINOALKYLPHOSPHONATE N-ACETYLTRANSFERASE-RELATED-RELATED"/>
    <property type="match status" value="1"/>
</dbReference>
<dbReference type="InterPro" id="IPR050832">
    <property type="entry name" value="Bact_Acetyltransf"/>
</dbReference>
<dbReference type="CDD" id="cd04301">
    <property type="entry name" value="NAT_SF"/>
    <property type="match status" value="1"/>
</dbReference>
<comment type="pathway">
    <text evidence="3">Bacterial outer membrane biogenesis; enterobacterial common antigen biosynthesis.</text>
</comment>